<dbReference type="PANTHER" id="PTHR14647">
    <property type="entry name" value="GALACTOSE-3-O-SULFOTRANSFERASE"/>
    <property type="match status" value="1"/>
</dbReference>
<evidence type="ECO:0000256" key="2">
    <source>
        <dbReference type="ARBA" id="ARBA00008124"/>
    </source>
</evidence>
<keyword evidence="9" id="KW-0325">Glycoprotein</keyword>
<keyword evidence="8" id="KW-0472">Membrane</keyword>
<dbReference type="InterPro" id="IPR027417">
    <property type="entry name" value="P-loop_NTPase"/>
</dbReference>
<comment type="subcellular location">
    <subcellularLocation>
        <location evidence="1">Golgi apparatus membrane</location>
        <topology evidence="1">Single-pass type II membrane protein</topology>
    </subcellularLocation>
</comment>
<protein>
    <submittedName>
        <fullName evidence="10">Galactosylceramide sulfotransferase-like protein</fullName>
    </submittedName>
</protein>
<keyword evidence="11" id="KW-1185">Reference proteome</keyword>
<evidence type="ECO:0000256" key="3">
    <source>
        <dbReference type="ARBA" id="ARBA00022679"/>
    </source>
</evidence>
<proteinExistence type="inferred from homology"/>
<sequence>KHSVTRNLISLESLGNGLNLSRREVRGSNCTPRSNIVFIKAHKCASSSLQNIFIRYGYTHDKVFVLPAKGNYLGHPSLFRRSIVPNASVFGHEYNILTHHSRLNYEEMRALMPRDTLFLTIVRHPVPLFESMVNYFGLEKFFHMKLRFLGKSSRVSSKAWKSRYYGKLGLNQMLFDFGINSTHLSESTVHIETVKKHIKKLDRVFDLVMVAEYMDESLILLKNLLCWEMDDIVALKVNARTKKQELSKEAKEQIKALNWPDLMLYVYFEKKLKLQIMQFGEDAMKKEIVQLKKRVQFWYDFCVEKEYQRSVYGNKVFSFKGKNLNHTTCYFLTTPELTLTEFIRKKQLQQFPGSVYTEKP</sequence>
<evidence type="ECO:0000256" key="5">
    <source>
        <dbReference type="ARBA" id="ARBA00022968"/>
    </source>
</evidence>
<dbReference type="GO" id="GO:0009247">
    <property type="term" value="P:glycolipid biosynthetic process"/>
    <property type="evidence" value="ECO:0007669"/>
    <property type="project" value="InterPro"/>
</dbReference>
<evidence type="ECO:0000256" key="1">
    <source>
        <dbReference type="ARBA" id="ARBA00004323"/>
    </source>
</evidence>
<dbReference type="PANTHER" id="PTHR14647:SF87">
    <property type="entry name" value="PUTATIVE-RELATED"/>
    <property type="match status" value="1"/>
</dbReference>
<keyword evidence="3 10" id="KW-0808">Transferase</keyword>
<name>A0A443QQD8_9ACAR</name>
<evidence type="ECO:0000256" key="7">
    <source>
        <dbReference type="ARBA" id="ARBA00023034"/>
    </source>
</evidence>
<keyword evidence="4" id="KW-0812">Transmembrane</keyword>
<keyword evidence="7" id="KW-0333">Golgi apparatus</keyword>
<keyword evidence="6" id="KW-1133">Transmembrane helix</keyword>
<dbReference type="SUPFAM" id="SSF52540">
    <property type="entry name" value="P-loop containing nucleoside triphosphate hydrolases"/>
    <property type="match status" value="1"/>
</dbReference>
<feature type="non-terminal residue" evidence="10">
    <location>
        <position position="1"/>
    </location>
</feature>
<dbReference type="AlphaFoldDB" id="A0A443QQD8"/>
<evidence type="ECO:0000256" key="8">
    <source>
        <dbReference type="ARBA" id="ARBA00023136"/>
    </source>
</evidence>
<dbReference type="OrthoDB" id="514299at2759"/>
<reference evidence="10 11" key="1">
    <citation type="journal article" date="2018" name="Gigascience">
        <title>Genomes of trombidid mites reveal novel predicted allergens and laterally-transferred genes associated with secondary metabolism.</title>
        <authorList>
            <person name="Dong X."/>
            <person name="Chaisiri K."/>
            <person name="Xia D."/>
            <person name="Armstrong S.D."/>
            <person name="Fang Y."/>
            <person name="Donnelly M.J."/>
            <person name="Kadowaki T."/>
            <person name="McGarry J.W."/>
            <person name="Darby A.C."/>
            <person name="Makepeace B.L."/>
        </authorList>
    </citation>
    <scope>NUCLEOTIDE SEQUENCE [LARGE SCALE GENOMIC DNA]</scope>
    <source>
        <strain evidence="10">UoL-WK</strain>
    </source>
</reference>
<comment type="similarity">
    <text evidence="2">Belongs to the galactose-3-O-sulfotransferase family.</text>
</comment>
<evidence type="ECO:0000256" key="9">
    <source>
        <dbReference type="ARBA" id="ARBA00023180"/>
    </source>
</evidence>
<keyword evidence="5" id="KW-0735">Signal-anchor</keyword>
<dbReference type="Gene3D" id="3.40.50.300">
    <property type="entry name" value="P-loop containing nucleotide triphosphate hydrolases"/>
    <property type="match status" value="1"/>
</dbReference>
<evidence type="ECO:0000313" key="10">
    <source>
        <dbReference type="EMBL" id="RWS05272.1"/>
    </source>
</evidence>
<organism evidence="10 11">
    <name type="scientific">Dinothrombium tinctorium</name>
    <dbReference type="NCBI Taxonomy" id="1965070"/>
    <lineage>
        <taxon>Eukaryota</taxon>
        <taxon>Metazoa</taxon>
        <taxon>Ecdysozoa</taxon>
        <taxon>Arthropoda</taxon>
        <taxon>Chelicerata</taxon>
        <taxon>Arachnida</taxon>
        <taxon>Acari</taxon>
        <taxon>Acariformes</taxon>
        <taxon>Trombidiformes</taxon>
        <taxon>Prostigmata</taxon>
        <taxon>Anystina</taxon>
        <taxon>Parasitengona</taxon>
        <taxon>Trombidioidea</taxon>
        <taxon>Trombidiidae</taxon>
        <taxon>Dinothrombium</taxon>
    </lineage>
</organism>
<comment type="caution">
    <text evidence="10">The sequence shown here is derived from an EMBL/GenBank/DDBJ whole genome shotgun (WGS) entry which is preliminary data.</text>
</comment>
<dbReference type="GO" id="GO:0000139">
    <property type="term" value="C:Golgi membrane"/>
    <property type="evidence" value="ECO:0007669"/>
    <property type="project" value="UniProtKB-SubCell"/>
</dbReference>
<dbReference type="Pfam" id="PF06990">
    <property type="entry name" value="Gal-3-0_sulfotr"/>
    <property type="match status" value="1"/>
</dbReference>
<dbReference type="GO" id="GO:0001733">
    <property type="term" value="F:galactosylceramide sulfotransferase activity"/>
    <property type="evidence" value="ECO:0007669"/>
    <property type="project" value="InterPro"/>
</dbReference>
<evidence type="ECO:0000256" key="6">
    <source>
        <dbReference type="ARBA" id="ARBA00022989"/>
    </source>
</evidence>
<evidence type="ECO:0000256" key="4">
    <source>
        <dbReference type="ARBA" id="ARBA00022692"/>
    </source>
</evidence>
<dbReference type="InterPro" id="IPR009729">
    <property type="entry name" value="Gal-3-0_sulfotransfrase"/>
</dbReference>
<dbReference type="EMBL" id="NCKU01004907">
    <property type="protein sequence ID" value="RWS05272.1"/>
    <property type="molecule type" value="Genomic_DNA"/>
</dbReference>
<dbReference type="STRING" id="1965070.A0A443QQD8"/>
<evidence type="ECO:0000313" key="11">
    <source>
        <dbReference type="Proteomes" id="UP000285301"/>
    </source>
</evidence>
<gene>
    <name evidence="10" type="ORF">B4U79_08957</name>
</gene>
<accession>A0A443QQD8</accession>
<dbReference type="Proteomes" id="UP000285301">
    <property type="component" value="Unassembled WGS sequence"/>
</dbReference>